<accession>A0ABN5WUE9</accession>
<dbReference type="SUPFAM" id="SSF51905">
    <property type="entry name" value="FAD/NAD(P)-binding domain"/>
    <property type="match status" value="1"/>
</dbReference>
<evidence type="ECO:0000313" key="7">
    <source>
        <dbReference type="EMBL" id="BBI50543.1"/>
    </source>
</evidence>
<reference evidence="8" key="1">
    <citation type="journal article" date="2019" name="Microbiol. Resour. Announc.">
        <title>Complete Genome Sequence of Halomonas olivaria, a Moderately Halophilic Bacterium Isolated from Olive Processing Effluents, Obtained by Nanopore Sequencing.</title>
        <authorList>
            <person name="Nagata S."/>
            <person name="Ii K.M."/>
            <person name="Tsukimi T."/>
            <person name="Miura M.C."/>
            <person name="Galipon J."/>
            <person name="Arakawa K."/>
        </authorList>
    </citation>
    <scope>NUCLEOTIDE SEQUENCE [LARGE SCALE GENOMIC DNA]</scope>
    <source>
        <strain evidence="8">TYRC17</strain>
    </source>
</reference>
<dbReference type="InterPro" id="IPR012132">
    <property type="entry name" value="GMC_OxRdtase"/>
</dbReference>
<feature type="region of interest" description="Disordered" evidence="5">
    <location>
        <begin position="10"/>
        <end position="31"/>
    </location>
</feature>
<evidence type="ECO:0000256" key="5">
    <source>
        <dbReference type="SAM" id="MobiDB-lite"/>
    </source>
</evidence>
<keyword evidence="4" id="KW-0274">FAD</keyword>
<dbReference type="InterPro" id="IPR000172">
    <property type="entry name" value="GMC_OxRdtase_N"/>
</dbReference>
<evidence type="ECO:0000256" key="4">
    <source>
        <dbReference type="ARBA" id="ARBA00022827"/>
    </source>
</evidence>
<comment type="cofactor">
    <cofactor evidence="1">
        <name>FAD</name>
        <dbReference type="ChEBI" id="CHEBI:57692"/>
    </cofactor>
</comment>
<dbReference type="PANTHER" id="PTHR11552:SF147">
    <property type="entry name" value="CHOLINE DEHYDROGENASE, MITOCHONDRIAL"/>
    <property type="match status" value="1"/>
</dbReference>
<sequence>MPALLQKCESRDIGPNDYHGGDGPVSVTTPKADNNPLYRTFIEAGKQAGYPETDDVNGYQQEGFGPMDRFVTPKGRRASTARGYLDTAKQRHNLTIETHAVTDIIEFEGKRAVGVRYEQKGENSRPTPAAKCCSAVAPSPPHRFFSAQASVTQNCSTSSVSKQYMPCPA</sequence>
<dbReference type="Pfam" id="PF00732">
    <property type="entry name" value="GMC_oxred_N"/>
    <property type="match status" value="1"/>
</dbReference>
<evidence type="ECO:0000256" key="2">
    <source>
        <dbReference type="ARBA" id="ARBA00010790"/>
    </source>
</evidence>
<name>A0ABN5WUE9_9GAMM</name>
<feature type="domain" description="Glucose-methanol-choline oxidoreductase N-terminal" evidence="6">
    <location>
        <begin position="23"/>
        <end position="123"/>
    </location>
</feature>
<evidence type="ECO:0000256" key="1">
    <source>
        <dbReference type="ARBA" id="ARBA00001974"/>
    </source>
</evidence>
<evidence type="ECO:0000259" key="6">
    <source>
        <dbReference type="Pfam" id="PF00732"/>
    </source>
</evidence>
<evidence type="ECO:0000256" key="3">
    <source>
        <dbReference type="ARBA" id="ARBA00022630"/>
    </source>
</evidence>
<keyword evidence="3" id="KW-0285">Flavoprotein</keyword>
<keyword evidence="8" id="KW-1185">Reference proteome</keyword>
<dbReference type="EMBL" id="AP019416">
    <property type="protein sequence ID" value="BBI50543.1"/>
    <property type="molecule type" value="Genomic_DNA"/>
</dbReference>
<dbReference type="PANTHER" id="PTHR11552">
    <property type="entry name" value="GLUCOSE-METHANOL-CHOLINE GMC OXIDOREDUCTASE"/>
    <property type="match status" value="1"/>
</dbReference>
<protein>
    <recommendedName>
        <fullName evidence="6">Glucose-methanol-choline oxidoreductase N-terminal domain-containing protein</fullName>
    </recommendedName>
</protein>
<proteinExistence type="inferred from homology"/>
<dbReference type="Gene3D" id="3.30.560.10">
    <property type="entry name" value="Glucose Oxidase, domain 3"/>
    <property type="match status" value="1"/>
</dbReference>
<evidence type="ECO:0000313" key="8">
    <source>
        <dbReference type="Proteomes" id="UP000289555"/>
    </source>
</evidence>
<comment type="similarity">
    <text evidence="2">Belongs to the GMC oxidoreductase family.</text>
</comment>
<organism evidence="7 8">
    <name type="scientific">Vreelandella olivaria</name>
    <dbReference type="NCBI Taxonomy" id="390919"/>
    <lineage>
        <taxon>Bacteria</taxon>
        <taxon>Pseudomonadati</taxon>
        <taxon>Pseudomonadota</taxon>
        <taxon>Gammaproteobacteria</taxon>
        <taxon>Oceanospirillales</taxon>
        <taxon>Halomonadaceae</taxon>
        <taxon>Vreelandella</taxon>
    </lineage>
</organism>
<gene>
    <name evidence="7" type="ORF">HORIV_29640</name>
</gene>
<dbReference type="InterPro" id="IPR036188">
    <property type="entry name" value="FAD/NAD-bd_sf"/>
</dbReference>
<dbReference type="Proteomes" id="UP000289555">
    <property type="component" value="Chromosome"/>
</dbReference>